<evidence type="ECO:0000256" key="1">
    <source>
        <dbReference type="SAM" id="MobiDB-lite"/>
    </source>
</evidence>
<keyword evidence="4" id="KW-1185">Reference proteome</keyword>
<dbReference type="Pfam" id="PF15018">
    <property type="entry name" value="InaF-motif"/>
    <property type="match status" value="1"/>
</dbReference>
<sequence length="216" mass="22899">MTSHEGGSFRQSGGSGTSNNNNNNNNGVKFAGEESKDKMYEPKHTKKLVRVLTVVAYVFSVSLAAIMLSVYYVFLWQPRDHGLRVAAKASASANAGPATVATTVALRTDAPDANDSASTQQPTREPNACTCPPQGSEAPQPQQPPQQPAPAPAWPGDGDVERGARPTAPAERGAPVRLGPPAHADENVSKEMSTEETSEKDNPPFMEDSIKNTDSD</sequence>
<evidence type="ECO:0008006" key="5">
    <source>
        <dbReference type="Google" id="ProtNLM"/>
    </source>
</evidence>
<evidence type="ECO:0000313" key="3">
    <source>
        <dbReference type="EMBL" id="KAK7794764.1"/>
    </source>
</evidence>
<keyword evidence="2" id="KW-1133">Transmembrane helix</keyword>
<keyword evidence="2" id="KW-0472">Membrane</keyword>
<accession>A0AAN9VNX3</accession>
<dbReference type="AlphaFoldDB" id="A0AAN9VNX3"/>
<feature type="compositionally biased region" description="Polar residues" evidence="1">
    <location>
        <begin position="1"/>
        <end position="11"/>
    </location>
</feature>
<dbReference type="Proteomes" id="UP001378592">
    <property type="component" value="Unassembled WGS sequence"/>
</dbReference>
<evidence type="ECO:0000256" key="2">
    <source>
        <dbReference type="SAM" id="Phobius"/>
    </source>
</evidence>
<feature type="region of interest" description="Disordered" evidence="1">
    <location>
        <begin position="111"/>
        <end position="216"/>
    </location>
</feature>
<reference evidence="3 4" key="1">
    <citation type="submission" date="2024-03" db="EMBL/GenBank/DDBJ databases">
        <title>The genome assembly and annotation of the cricket Gryllus longicercus Weissman &amp; Gray.</title>
        <authorList>
            <person name="Szrajer S."/>
            <person name="Gray D."/>
            <person name="Ylla G."/>
        </authorList>
    </citation>
    <scope>NUCLEOTIDE SEQUENCE [LARGE SCALE GENOMIC DNA]</scope>
    <source>
        <strain evidence="3">DAG 2021-001</strain>
        <tissue evidence="3">Whole body minus gut</tissue>
    </source>
</reference>
<evidence type="ECO:0000313" key="4">
    <source>
        <dbReference type="Proteomes" id="UP001378592"/>
    </source>
</evidence>
<dbReference type="PANTHER" id="PTHR34929:SF1">
    <property type="entry name" value="INAF MOTIF CONTAINING 2"/>
    <property type="match status" value="1"/>
</dbReference>
<organism evidence="3 4">
    <name type="scientific">Gryllus longicercus</name>
    <dbReference type="NCBI Taxonomy" id="2509291"/>
    <lineage>
        <taxon>Eukaryota</taxon>
        <taxon>Metazoa</taxon>
        <taxon>Ecdysozoa</taxon>
        <taxon>Arthropoda</taxon>
        <taxon>Hexapoda</taxon>
        <taxon>Insecta</taxon>
        <taxon>Pterygota</taxon>
        <taxon>Neoptera</taxon>
        <taxon>Polyneoptera</taxon>
        <taxon>Orthoptera</taxon>
        <taxon>Ensifera</taxon>
        <taxon>Gryllidea</taxon>
        <taxon>Grylloidea</taxon>
        <taxon>Gryllidae</taxon>
        <taxon>Gryllinae</taxon>
        <taxon>Gryllus</taxon>
    </lineage>
</organism>
<name>A0AAN9VNX3_9ORTH</name>
<feature type="region of interest" description="Disordered" evidence="1">
    <location>
        <begin position="1"/>
        <end position="38"/>
    </location>
</feature>
<feature type="compositionally biased region" description="Polar residues" evidence="1">
    <location>
        <begin position="115"/>
        <end position="124"/>
    </location>
</feature>
<protein>
    <recommendedName>
        <fullName evidence="5">Transmembrane protein INAFM2</fullName>
    </recommendedName>
</protein>
<dbReference type="EMBL" id="JAZDUA010000319">
    <property type="protein sequence ID" value="KAK7794764.1"/>
    <property type="molecule type" value="Genomic_DNA"/>
</dbReference>
<keyword evidence="2" id="KW-0812">Transmembrane</keyword>
<comment type="caution">
    <text evidence="3">The sequence shown here is derived from an EMBL/GenBank/DDBJ whole genome shotgun (WGS) entry which is preliminary data.</text>
</comment>
<feature type="transmembrane region" description="Helical" evidence="2">
    <location>
        <begin position="48"/>
        <end position="74"/>
    </location>
</feature>
<feature type="compositionally biased region" description="Pro residues" evidence="1">
    <location>
        <begin position="141"/>
        <end position="153"/>
    </location>
</feature>
<dbReference type="InterPro" id="IPR029162">
    <property type="entry name" value="InaF-motif"/>
</dbReference>
<feature type="compositionally biased region" description="Low complexity" evidence="1">
    <location>
        <begin position="17"/>
        <end position="27"/>
    </location>
</feature>
<feature type="compositionally biased region" description="Basic and acidic residues" evidence="1">
    <location>
        <begin position="183"/>
        <end position="216"/>
    </location>
</feature>
<dbReference type="PANTHER" id="PTHR34929">
    <property type="entry name" value="ZGC:153157"/>
    <property type="match status" value="1"/>
</dbReference>
<gene>
    <name evidence="3" type="ORF">R5R35_009351</name>
</gene>
<proteinExistence type="predicted"/>